<dbReference type="AlphaFoldDB" id="A0A1F5Z8H6"/>
<feature type="signal peptide" evidence="1">
    <location>
        <begin position="1"/>
        <end position="24"/>
    </location>
</feature>
<gene>
    <name evidence="2" type="ORF">A2154_02850</name>
</gene>
<comment type="caution">
    <text evidence="2">The sequence shown here is derived from an EMBL/GenBank/DDBJ whole genome shotgun (WGS) entry which is preliminary data.</text>
</comment>
<evidence type="ECO:0000256" key="1">
    <source>
        <dbReference type="SAM" id="SignalP"/>
    </source>
</evidence>
<keyword evidence="1" id="KW-0732">Signal</keyword>
<protein>
    <recommendedName>
        <fullName evidence="4">G8 domain-containing protein</fullName>
    </recommendedName>
</protein>
<evidence type="ECO:0000313" key="3">
    <source>
        <dbReference type="Proteomes" id="UP000176854"/>
    </source>
</evidence>
<organism evidence="2 3">
    <name type="scientific">Candidatus Gottesmanbacteria bacterium RBG_16_43_7</name>
    <dbReference type="NCBI Taxonomy" id="1798373"/>
    <lineage>
        <taxon>Bacteria</taxon>
        <taxon>Candidatus Gottesmaniibacteriota</taxon>
    </lineage>
</organism>
<reference evidence="2 3" key="1">
    <citation type="journal article" date="2016" name="Nat. Commun.">
        <title>Thousands of microbial genomes shed light on interconnected biogeochemical processes in an aquifer system.</title>
        <authorList>
            <person name="Anantharaman K."/>
            <person name="Brown C.T."/>
            <person name="Hug L.A."/>
            <person name="Sharon I."/>
            <person name="Castelle C.J."/>
            <person name="Probst A.J."/>
            <person name="Thomas B.C."/>
            <person name="Singh A."/>
            <person name="Wilkins M.J."/>
            <person name="Karaoz U."/>
            <person name="Brodie E.L."/>
            <person name="Williams K.H."/>
            <person name="Hubbard S.S."/>
            <person name="Banfield J.F."/>
        </authorList>
    </citation>
    <scope>NUCLEOTIDE SEQUENCE [LARGE SCALE GENOMIC DNA]</scope>
</reference>
<proteinExistence type="predicted"/>
<evidence type="ECO:0000313" key="2">
    <source>
        <dbReference type="EMBL" id="OGG08779.1"/>
    </source>
</evidence>
<accession>A0A1F5Z8H6</accession>
<feature type="chain" id="PRO_5009522840" description="G8 domain-containing protein" evidence="1">
    <location>
        <begin position="25"/>
        <end position="195"/>
    </location>
</feature>
<dbReference type="EMBL" id="MFJC01000046">
    <property type="protein sequence ID" value="OGG08779.1"/>
    <property type="molecule type" value="Genomic_DNA"/>
</dbReference>
<name>A0A1F5Z8H6_9BACT</name>
<sequence>MHKITRTVLALAVLAGSTAPVVMAEDEISGNGAFSVNKISETTITTTAVEQVNAMEVVTAVDAKSATGSNSSVGNMGGNLIDTGDATTVVKTEVTGPSNEVNLPNPCGCPEEEITDSNLISGNGPFSYNKIKSFETDVTAVGQANVLAVGTLVSAKSYTGKNKSWFNMGPTGTLTGNAKTIVKTKVTAPSNTVNP</sequence>
<dbReference type="Proteomes" id="UP000176854">
    <property type="component" value="Unassembled WGS sequence"/>
</dbReference>
<evidence type="ECO:0008006" key="4">
    <source>
        <dbReference type="Google" id="ProtNLM"/>
    </source>
</evidence>